<sequence length="104" mass="11973">MERIGTASGGAVNLVRHSRKANTRDKLVRCGILCNSMADRVLCKEGTETVYHLFFTCKVFWELWCKILKDLNMCWTWPGRCLCAKTYRCNKEGQGRSSDEIIYS</sequence>
<comment type="caution">
    <text evidence="1">The sequence shown here is derived from an EMBL/GenBank/DDBJ whole genome shotgun (WGS) entry which is preliminary data.</text>
</comment>
<organism evidence="1 2">
    <name type="scientific">Stylosanthes scabra</name>
    <dbReference type="NCBI Taxonomy" id="79078"/>
    <lineage>
        <taxon>Eukaryota</taxon>
        <taxon>Viridiplantae</taxon>
        <taxon>Streptophyta</taxon>
        <taxon>Embryophyta</taxon>
        <taxon>Tracheophyta</taxon>
        <taxon>Spermatophyta</taxon>
        <taxon>Magnoliopsida</taxon>
        <taxon>eudicotyledons</taxon>
        <taxon>Gunneridae</taxon>
        <taxon>Pentapetalae</taxon>
        <taxon>rosids</taxon>
        <taxon>fabids</taxon>
        <taxon>Fabales</taxon>
        <taxon>Fabaceae</taxon>
        <taxon>Papilionoideae</taxon>
        <taxon>50 kb inversion clade</taxon>
        <taxon>dalbergioids sensu lato</taxon>
        <taxon>Dalbergieae</taxon>
        <taxon>Pterocarpus clade</taxon>
        <taxon>Stylosanthes</taxon>
    </lineage>
</organism>
<gene>
    <name evidence="1" type="ORF">PIB30_044788</name>
</gene>
<evidence type="ECO:0000313" key="1">
    <source>
        <dbReference type="EMBL" id="MED6147528.1"/>
    </source>
</evidence>
<reference evidence="1 2" key="1">
    <citation type="journal article" date="2023" name="Plants (Basel)">
        <title>Bridging the Gap: Combining Genomics and Transcriptomics Approaches to Understand Stylosanthes scabra, an Orphan Legume from the Brazilian Caatinga.</title>
        <authorList>
            <person name="Ferreira-Neto J.R.C."/>
            <person name="da Silva M.D."/>
            <person name="Binneck E."/>
            <person name="de Melo N.F."/>
            <person name="da Silva R.H."/>
            <person name="de Melo A.L.T.M."/>
            <person name="Pandolfi V."/>
            <person name="Bustamante F.O."/>
            <person name="Brasileiro-Vidal A.C."/>
            <person name="Benko-Iseppon A.M."/>
        </authorList>
    </citation>
    <scope>NUCLEOTIDE SEQUENCE [LARGE SCALE GENOMIC DNA]</scope>
    <source>
        <tissue evidence="1">Leaves</tissue>
    </source>
</reference>
<proteinExistence type="predicted"/>
<evidence type="ECO:0008006" key="3">
    <source>
        <dbReference type="Google" id="ProtNLM"/>
    </source>
</evidence>
<keyword evidence="2" id="KW-1185">Reference proteome</keyword>
<accession>A0ABU6TI18</accession>
<protein>
    <recommendedName>
        <fullName evidence="3">Reverse transcriptase zinc-binding domain-containing protein</fullName>
    </recommendedName>
</protein>
<dbReference type="EMBL" id="JASCZI010090890">
    <property type="protein sequence ID" value="MED6147528.1"/>
    <property type="molecule type" value="Genomic_DNA"/>
</dbReference>
<evidence type="ECO:0000313" key="2">
    <source>
        <dbReference type="Proteomes" id="UP001341840"/>
    </source>
</evidence>
<name>A0ABU6TI18_9FABA</name>
<dbReference type="Proteomes" id="UP001341840">
    <property type="component" value="Unassembled WGS sequence"/>
</dbReference>